<gene>
    <name evidence="1" type="ORF">QOL99_13470</name>
</gene>
<reference evidence="1 2" key="1">
    <citation type="submission" date="2023-05" db="EMBL/GenBank/DDBJ databases">
        <authorList>
            <person name="Gao F."/>
        </authorList>
    </citation>
    <scope>NUCLEOTIDE SEQUENCE [LARGE SCALE GENOMIC DNA]</scope>
    <source>
        <strain evidence="1 2">MIMF12</strain>
    </source>
</reference>
<evidence type="ECO:0000313" key="1">
    <source>
        <dbReference type="EMBL" id="MDL2345154.1"/>
    </source>
</evidence>
<dbReference type="RefSeq" id="WP_285524564.1">
    <property type="nucleotide sequence ID" value="NZ_JASNGB010000156.1"/>
</dbReference>
<evidence type="ECO:0000313" key="2">
    <source>
        <dbReference type="Proteomes" id="UP001302059"/>
    </source>
</evidence>
<dbReference type="EMBL" id="JASNGB010000156">
    <property type="protein sequence ID" value="MDL2345154.1"/>
    <property type="molecule type" value="Genomic_DNA"/>
</dbReference>
<name>A0ABT7JNC3_9DEIO</name>
<dbReference type="Proteomes" id="UP001302059">
    <property type="component" value="Unassembled WGS sequence"/>
</dbReference>
<comment type="caution">
    <text evidence="1">The sequence shown here is derived from an EMBL/GenBank/DDBJ whole genome shotgun (WGS) entry which is preliminary data.</text>
</comment>
<accession>A0ABT7JNC3</accession>
<organism evidence="1 2">
    <name type="scientific">Deinococcus rhizophilus</name>
    <dbReference type="NCBI Taxonomy" id="3049544"/>
    <lineage>
        <taxon>Bacteria</taxon>
        <taxon>Thermotogati</taxon>
        <taxon>Deinococcota</taxon>
        <taxon>Deinococci</taxon>
        <taxon>Deinococcales</taxon>
        <taxon>Deinococcaceae</taxon>
        <taxon>Deinococcus</taxon>
    </lineage>
</organism>
<protein>
    <submittedName>
        <fullName evidence="1">Uncharacterized protein</fullName>
    </submittedName>
</protein>
<sequence>MGEAKRRKELGLMPTTFPVEVRAAGGEVTLTGGPDDPAVRGRLLEALRSALPGGGAWEQGYRQIHLMMGRGTEAVATPEDFAAIPVPAHQRLTGDLVLNARSTPETALLLGEGAFLRVRSSETSHDGNTWEPLALPDNGMEQLLRHPLARERGPLLGTLTAEHWREGRIDLDAEPPEALLEPLENLIREWDGEGDDWTRRHLDLLDGDPDRDAAPQAVRTQLELRGLPLLPSSANQPHAAVGEGEDMLAVYLSPLAYTLDGEDWLPYDGAEADSPGSSQLGDLLTQMLDVQTVPVTVWNDGRVEWPEGDVPEEQADRVRGDLRSATGAGDPAAWAEWTRTLLAETFMDEAPDLRTRGSLPAVQGVRLDLPTDSLTDPDDPAQYFIESEVTFDGQTWRDLYAEELPDELREGGAGSAAN</sequence>
<proteinExistence type="predicted"/>
<keyword evidence="2" id="KW-1185">Reference proteome</keyword>